<reference evidence="2 3" key="1">
    <citation type="journal article" date="2014" name="PLoS Genet.">
        <title>Phylogenetically driven sequencing of extremely halophilic archaea reveals strategies for static and dynamic osmo-response.</title>
        <authorList>
            <person name="Becker E.A."/>
            <person name="Seitzer P.M."/>
            <person name="Tritt A."/>
            <person name="Larsen D."/>
            <person name="Krusor M."/>
            <person name="Yao A.I."/>
            <person name="Wu D."/>
            <person name="Madern D."/>
            <person name="Eisen J.A."/>
            <person name="Darling A.E."/>
            <person name="Facciotti M.T."/>
        </authorList>
    </citation>
    <scope>NUCLEOTIDE SEQUENCE [LARGE SCALE GENOMIC DNA]</scope>
    <source>
        <strain evidence="2 3">DSM 10524</strain>
    </source>
</reference>
<keyword evidence="3" id="KW-1185">Reference proteome</keyword>
<proteinExistence type="inferred from homology"/>
<dbReference type="PATRIC" id="fig|1227497.3.peg.2823"/>
<sequence>MDLDLTGKSALVLAGSKGLGRAVATQLVSEGADVIITSSSQANLEDAVRSIQTEVNCDADRIGYRVCDLSKSESIEMGIEDAIDELGGLDILITNHGGPLTKTFSETTLDDFDNTYNEVLRSTIQVCQLALPYLQDSGGSITNLVAASTLEPNVSGSIANVIRPGIYGLSKTLANEYGSEGVRVNCVSPRGIFTDRIEYKIDVLADKEDITIKEAKERREAEVPLTRLGSPEEFAQAVTFIASPAAGFVTGSILHVDGGWSQGAF</sequence>
<name>L9X2V9_9EURY</name>
<dbReference type="OrthoDB" id="281764at2157"/>
<evidence type="ECO:0000313" key="3">
    <source>
        <dbReference type="Proteomes" id="UP000011688"/>
    </source>
</evidence>
<dbReference type="SUPFAM" id="SSF51735">
    <property type="entry name" value="NAD(P)-binding Rossmann-fold domains"/>
    <property type="match status" value="1"/>
</dbReference>
<dbReference type="AlphaFoldDB" id="L9X2V9"/>
<dbReference type="Gene3D" id="3.40.50.720">
    <property type="entry name" value="NAD(P)-binding Rossmann-like Domain"/>
    <property type="match status" value="1"/>
</dbReference>
<accession>L9X2V9</accession>
<dbReference type="Proteomes" id="UP000011688">
    <property type="component" value="Unassembled WGS sequence"/>
</dbReference>
<dbReference type="InterPro" id="IPR002347">
    <property type="entry name" value="SDR_fam"/>
</dbReference>
<comment type="similarity">
    <text evidence="1">Belongs to the short-chain dehydrogenases/reductases (SDR) family.</text>
</comment>
<comment type="caution">
    <text evidence="2">The sequence shown here is derived from an EMBL/GenBank/DDBJ whole genome shotgun (WGS) entry which is preliminary data.</text>
</comment>
<dbReference type="eggNOG" id="arCOG01259">
    <property type="taxonomic scope" value="Archaea"/>
</dbReference>
<dbReference type="PRINTS" id="PR00081">
    <property type="entry name" value="GDHRDH"/>
</dbReference>
<dbReference type="EMBL" id="AOIB01000028">
    <property type="protein sequence ID" value="ELY56035.1"/>
    <property type="molecule type" value="Genomic_DNA"/>
</dbReference>
<dbReference type="FunFam" id="3.40.50.720:FF:000084">
    <property type="entry name" value="Short-chain dehydrogenase reductase"/>
    <property type="match status" value="1"/>
</dbReference>
<dbReference type="Pfam" id="PF13561">
    <property type="entry name" value="adh_short_C2"/>
    <property type="match status" value="1"/>
</dbReference>
<dbReference type="InterPro" id="IPR036291">
    <property type="entry name" value="NAD(P)-bd_dom_sf"/>
</dbReference>
<dbReference type="PANTHER" id="PTHR42879:SF6">
    <property type="entry name" value="NADPH-DEPENDENT REDUCTASE BACG"/>
    <property type="match status" value="1"/>
</dbReference>
<organism evidence="2 3">
    <name type="scientific">Natronococcus amylolyticus DSM 10524</name>
    <dbReference type="NCBI Taxonomy" id="1227497"/>
    <lineage>
        <taxon>Archaea</taxon>
        <taxon>Methanobacteriati</taxon>
        <taxon>Methanobacteriota</taxon>
        <taxon>Stenosarchaea group</taxon>
        <taxon>Halobacteria</taxon>
        <taxon>Halobacteriales</taxon>
        <taxon>Natrialbaceae</taxon>
        <taxon>Natronococcus</taxon>
    </lineage>
</organism>
<protein>
    <submittedName>
        <fullName evidence="2">Short-chain dehydrogenase/reductase SDR</fullName>
    </submittedName>
</protein>
<dbReference type="RefSeq" id="WP_005557223.1">
    <property type="nucleotide sequence ID" value="NZ_AOIB01000028.1"/>
</dbReference>
<dbReference type="PANTHER" id="PTHR42879">
    <property type="entry name" value="3-OXOACYL-(ACYL-CARRIER-PROTEIN) REDUCTASE"/>
    <property type="match status" value="1"/>
</dbReference>
<gene>
    <name evidence="2" type="ORF">C491_13827</name>
</gene>
<evidence type="ECO:0000256" key="1">
    <source>
        <dbReference type="ARBA" id="ARBA00006484"/>
    </source>
</evidence>
<dbReference type="STRING" id="1227497.C491_13827"/>
<evidence type="ECO:0000313" key="2">
    <source>
        <dbReference type="EMBL" id="ELY56035.1"/>
    </source>
</evidence>
<dbReference type="InterPro" id="IPR050259">
    <property type="entry name" value="SDR"/>
</dbReference>